<name>A0AAW0I004_MYOGA</name>
<comment type="caution">
    <text evidence="2">The sequence shown here is derived from an EMBL/GenBank/DDBJ whole genome shotgun (WGS) entry which is preliminary data.</text>
</comment>
<evidence type="ECO:0000313" key="3">
    <source>
        <dbReference type="Proteomes" id="UP001488838"/>
    </source>
</evidence>
<dbReference type="EMBL" id="JBBHLL010000261">
    <property type="protein sequence ID" value="KAK7807800.1"/>
    <property type="molecule type" value="Genomic_DNA"/>
</dbReference>
<protein>
    <submittedName>
        <fullName evidence="2">Uncharacterized protein</fullName>
    </submittedName>
</protein>
<gene>
    <name evidence="2" type="ORF">U0070_000115</name>
</gene>
<evidence type="ECO:0000313" key="2">
    <source>
        <dbReference type="EMBL" id="KAK7807800.1"/>
    </source>
</evidence>
<feature type="region of interest" description="Disordered" evidence="1">
    <location>
        <begin position="1"/>
        <end position="20"/>
    </location>
</feature>
<accession>A0AAW0I004</accession>
<sequence length="55" mass="6199">MRKLQGFQLEDTSGRGSAHRQCSVARTWKRSFSSTQATPVGVEIMKTLLSKKIEM</sequence>
<keyword evidence="3" id="KW-1185">Reference proteome</keyword>
<dbReference type="Proteomes" id="UP001488838">
    <property type="component" value="Unassembled WGS sequence"/>
</dbReference>
<organism evidence="2 3">
    <name type="scientific">Myodes glareolus</name>
    <name type="common">Bank vole</name>
    <name type="synonym">Clethrionomys glareolus</name>
    <dbReference type="NCBI Taxonomy" id="447135"/>
    <lineage>
        <taxon>Eukaryota</taxon>
        <taxon>Metazoa</taxon>
        <taxon>Chordata</taxon>
        <taxon>Craniata</taxon>
        <taxon>Vertebrata</taxon>
        <taxon>Euteleostomi</taxon>
        <taxon>Mammalia</taxon>
        <taxon>Eutheria</taxon>
        <taxon>Euarchontoglires</taxon>
        <taxon>Glires</taxon>
        <taxon>Rodentia</taxon>
        <taxon>Myomorpha</taxon>
        <taxon>Muroidea</taxon>
        <taxon>Cricetidae</taxon>
        <taxon>Arvicolinae</taxon>
        <taxon>Myodes</taxon>
    </lineage>
</organism>
<proteinExistence type="predicted"/>
<reference evidence="2 3" key="1">
    <citation type="journal article" date="2023" name="bioRxiv">
        <title>Conserved and derived expression patterns and positive selection on dental genes reveal complex evolutionary context of ever-growing rodent molars.</title>
        <authorList>
            <person name="Calamari Z.T."/>
            <person name="Song A."/>
            <person name="Cohen E."/>
            <person name="Akter M."/>
            <person name="Roy R.D."/>
            <person name="Hallikas O."/>
            <person name="Christensen M.M."/>
            <person name="Li P."/>
            <person name="Marangoni P."/>
            <person name="Jernvall J."/>
            <person name="Klein O.D."/>
        </authorList>
    </citation>
    <scope>NUCLEOTIDE SEQUENCE [LARGE SCALE GENOMIC DNA]</scope>
    <source>
        <strain evidence="2">V071</strain>
    </source>
</reference>
<dbReference type="AlphaFoldDB" id="A0AAW0I004"/>
<evidence type="ECO:0000256" key="1">
    <source>
        <dbReference type="SAM" id="MobiDB-lite"/>
    </source>
</evidence>